<accession>A0A562LEC1</accession>
<feature type="DNA-binding region" description="H-T-H motif" evidence="4">
    <location>
        <begin position="32"/>
        <end position="51"/>
    </location>
</feature>
<evidence type="ECO:0000256" key="4">
    <source>
        <dbReference type="PROSITE-ProRule" id="PRU00335"/>
    </source>
</evidence>
<dbReference type="InterPro" id="IPR001647">
    <property type="entry name" value="HTH_TetR"/>
</dbReference>
<dbReference type="Gene3D" id="1.10.357.10">
    <property type="entry name" value="Tetracycline Repressor, domain 2"/>
    <property type="match status" value="1"/>
</dbReference>
<dbReference type="Gene3D" id="1.10.10.60">
    <property type="entry name" value="Homeodomain-like"/>
    <property type="match status" value="1"/>
</dbReference>
<organism evidence="6 7">
    <name type="scientific">Luteimonas cucumeris</name>
    <dbReference type="NCBI Taxonomy" id="985012"/>
    <lineage>
        <taxon>Bacteria</taxon>
        <taxon>Pseudomonadati</taxon>
        <taxon>Pseudomonadota</taxon>
        <taxon>Gammaproteobacteria</taxon>
        <taxon>Lysobacterales</taxon>
        <taxon>Lysobacteraceae</taxon>
        <taxon>Luteimonas</taxon>
    </lineage>
</organism>
<comment type="caution">
    <text evidence="6">The sequence shown here is derived from an EMBL/GenBank/DDBJ whole genome shotgun (WGS) entry which is preliminary data.</text>
</comment>
<keyword evidence="3" id="KW-0804">Transcription</keyword>
<reference evidence="6 7" key="1">
    <citation type="journal article" date="2015" name="Stand. Genomic Sci.">
        <title>Genomic Encyclopedia of Bacterial and Archaeal Type Strains, Phase III: the genomes of soil and plant-associated and newly described type strains.</title>
        <authorList>
            <person name="Whitman W.B."/>
            <person name="Woyke T."/>
            <person name="Klenk H.P."/>
            <person name="Zhou Y."/>
            <person name="Lilburn T.G."/>
            <person name="Beck B.J."/>
            <person name="De Vos P."/>
            <person name="Vandamme P."/>
            <person name="Eisen J.A."/>
            <person name="Garrity G."/>
            <person name="Hugenholtz P."/>
            <person name="Kyrpides N.C."/>
        </authorList>
    </citation>
    <scope>NUCLEOTIDE SEQUENCE [LARGE SCALE GENOMIC DNA]</scope>
    <source>
        <strain evidence="6 7">CGMCC 1.10821</strain>
    </source>
</reference>
<dbReference type="InterPro" id="IPR011075">
    <property type="entry name" value="TetR_C"/>
</dbReference>
<feature type="domain" description="HTH tetR-type" evidence="5">
    <location>
        <begin position="9"/>
        <end position="69"/>
    </location>
</feature>
<protein>
    <submittedName>
        <fullName evidence="6">TetR family transcriptional regulator</fullName>
    </submittedName>
</protein>
<keyword evidence="7" id="KW-1185">Reference proteome</keyword>
<dbReference type="GO" id="GO:0003677">
    <property type="term" value="F:DNA binding"/>
    <property type="evidence" value="ECO:0007669"/>
    <property type="project" value="UniProtKB-UniRule"/>
</dbReference>
<evidence type="ECO:0000313" key="7">
    <source>
        <dbReference type="Proteomes" id="UP000315167"/>
    </source>
</evidence>
<dbReference type="PANTHER" id="PTHR47506">
    <property type="entry name" value="TRANSCRIPTIONAL REGULATORY PROTEIN"/>
    <property type="match status" value="1"/>
</dbReference>
<dbReference type="Pfam" id="PF16925">
    <property type="entry name" value="TetR_C_13"/>
    <property type="match status" value="1"/>
</dbReference>
<dbReference type="InterPro" id="IPR009057">
    <property type="entry name" value="Homeodomain-like_sf"/>
</dbReference>
<proteinExistence type="predicted"/>
<dbReference type="RefSeq" id="WP_144897797.1">
    <property type="nucleotide sequence ID" value="NZ_VLKN01000001.1"/>
</dbReference>
<keyword evidence="2 4" id="KW-0238">DNA-binding</keyword>
<dbReference type="Pfam" id="PF00440">
    <property type="entry name" value="TetR_N"/>
    <property type="match status" value="1"/>
</dbReference>
<dbReference type="PROSITE" id="PS50977">
    <property type="entry name" value="HTH_TETR_2"/>
    <property type="match status" value="1"/>
</dbReference>
<dbReference type="InterPro" id="IPR036271">
    <property type="entry name" value="Tet_transcr_reg_TetR-rel_C_sf"/>
</dbReference>
<dbReference type="OrthoDB" id="270177at2"/>
<dbReference type="SUPFAM" id="SSF46689">
    <property type="entry name" value="Homeodomain-like"/>
    <property type="match status" value="1"/>
</dbReference>
<sequence>MHERGRPRSFDRDQALHQAMLVFWEHGYEGASLEALTNAMGINRPSLYAAFGCKEALFREAVLLYEAGDGGVAARALSGAASAREAIETMLRANVDAYADPRTPSGCMIILAANLGTPGNAAVREFLAERRDDAQASLVRRLKRGIADGDLPKGTDTAAIATFYSTVLQGLSFQSRSGATRKSMHRTVDSAMTAWDALVQPRARVTNKRARASAR</sequence>
<keyword evidence="1" id="KW-0805">Transcription regulation</keyword>
<dbReference type="PANTHER" id="PTHR47506:SF1">
    <property type="entry name" value="HTH-TYPE TRANSCRIPTIONAL REGULATOR YJDC"/>
    <property type="match status" value="1"/>
</dbReference>
<dbReference type="SUPFAM" id="SSF48498">
    <property type="entry name" value="Tetracyclin repressor-like, C-terminal domain"/>
    <property type="match status" value="1"/>
</dbReference>
<dbReference type="Proteomes" id="UP000315167">
    <property type="component" value="Unassembled WGS sequence"/>
</dbReference>
<dbReference type="AlphaFoldDB" id="A0A562LEC1"/>
<dbReference type="EMBL" id="VLKN01000001">
    <property type="protein sequence ID" value="TWI05987.1"/>
    <property type="molecule type" value="Genomic_DNA"/>
</dbReference>
<name>A0A562LEC1_9GAMM</name>
<evidence type="ECO:0000256" key="1">
    <source>
        <dbReference type="ARBA" id="ARBA00023015"/>
    </source>
</evidence>
<evidence type="ECO:0000313" key="6">
    <source>
        <dbReference type="EMBL" id="TWI05987.1"/>
    </source>
</evidence>
<evidence type="ECO:0000256" key="3">
    <source>
        <dbReference type="ARBA" id="ARBA00023163"/>
    </source>
</evidence>
<evidence type="ECO:0000256" key="2">
    <source>
        <dbReference type="ARBA" id="ARBA00023125"/>
    </source>
</evidence>
<evidence type="ECO:0000259" key="5">
    <source>
        <dbReference type="PROSITE" id="PS50977"/>
    </source>
</evidence>
<gene>
    <name evidence="6" type="ORF">IP90_00249</name>
</gene>